<proteinExistence type="predicted"/>
<evidence type="ECO:0000313" key="2">
    <source>
        <dbReference type="Proteomes" id="UP000238479"/>
    </source>
</evidence>
<dbReference type="Gramene" id="PRQ25503">
    <property type="protein sequence ID" value="PRQ25503"/>
    <property type="gene ID" value="RchiOBHm_Chr6g0284401"/>
</dbReference>
<keyword evidence="2" id="KW-1185">Reference proteome</keyword>
<dbReference type="PANTHER" id="PTHR46713:SF1">
    <property type="entry name" value="F13M7.16 PROTEIN"/>
    <property type="match status" value="1"/>
</dbReference>
<dbReference type="EMBL" id="PDCK01000044">
    <property type="protein sequence ID" value="PRQ25503.1"/>
    <property type="molecule type" value="Genomic_DNA"/>
</dbReference>
<evidence type="ECO:0000313" key="1">
    <source>
        <dbReference type="EMBL" id="PRQ25503.1"/>
    </source>
</evidence>
<protein>
    <submittedName>
        <fullName evidence="1">Uncharacterized protein</fullName>
    </submittedName>
</protein>
<organism evidence="1 2">
    <name type="scientific">Rosa chinensis</name>
    <name type="common">China rose</name>
    <dbReference type="NCBI Taxonomy" id="74649"/>
    <lineage>
        <taxon>Eukaryota</taxon>
        <taxon>Viridiplantae</taxon>
        <taxon>Streptophyta</taxon>
        <taxon>Embryophyta</taxon>
        <taxon>Tracheophyta</taxon>
        <taxon>Spermatophyta</taxon>
        <taxon>Magnoliopsida</taxon>
        <taxon>eudicotyledons</taxon>
        <taxon>Gunneridae</taxon>
        <taxon>Pentapetalae</taxon>
        <taxon>rosids</taxon>
        <taxon>fabids</taxon>
        <taxon>Rosales</taxon>
        <taxon>Rosaceae</taxon>
        <taxon>Rosoideae</taxon>
        <taxon>Rosoideae incertae sedis</taxon>
        <taxon>Rosa</taxon>
    </lineage>
</organism>
<dbReference type="PANTHER" id="PTHR46713">
    <property type="entry name" value="F13M7.16 PROTEIN"/>
    <property type="match status" value="1"/>
</dbReference>
<dbReference type="AlphaFoldDB" id="A0A2P6PUA6"/>
<sequence>MEKRIRSGKELMEAKQILEDNERKWFVNLKSLPVRSVAKSEHMRECLRSLRRNHKDRVGRLIGGIEFLELCGFERTEAGEFL</sequence>
<accession>A0A2P6PUA6</accession>
<reference evidence="1 2" key="1">
    <citation type="journal article" date="2018" name="Nat. Genet.">
        <title>The Rosa genome provides new insights in the design of modern roses.</title>
        <authorList>
            <person name="Bendahmane M."/>
        </authorList>
    </citation>
    <scope>NUCLEOTIDE SEQUENCE [LARGE SCALE GENOMIC DNA]</scope>
    <source>
        <strain evidence="2">cv. Old Blush</strain>
    </source>
</reference>
<gene>
    <name evidence="1" type="ORF">RchiOBHm_Chr6g0284401</name>
</gene>
<name>A0A2P6PUA6_ROSCH</name>
<dbReference type="STRING" id="74649.A0A2P6PUA6"/>
<comment type="caution">
    <text evidence="1">The sequence shown here is derived from an EMBL/GenBank/DDBJ whole genome shotgun (WGS) entry which is preliminary data.</text>
</comment>
<dbReference type="Proteomes" id="UP000238479">
    <property type="component" value="Chromosome 6"/>
</dbReference>